<dbReference type="InterPro" id="IPR009057">
    <property type="entry name" value="Homeodomain-like_sf"/>
</dbReference>
<evidence type="ECO:0000256" key="6">
    <source>
        <dbReference type="SAM" id="SignalP"/>
    </source>
</evidence>
<dbReference type="SUPFAM" id="SSF46689">
    <property type="entry name" value="Homeodomain-like"/>
    <property type="match status" value="4"/>
</dbReference>
<feature type="domain" description="Myb-like" evidence="7">
    <location>
        <begin position="371"/>
        <end position="422"/>
    </location>
</feature>
<feature type="domain" description="Myb-like" evidence="7">
    <location>
        <begin position="274"/>
        <end position="318"/>
    </location>
</feature>
<keyword evidence="3" id="KW-0804">Transcription</keyword>
<keyword evidence="6" id="KW-0732">Signal</keyword>
<dbReference type="InterPro" id="IPR017884">
    <property type="entry name" value="SANT_dom"/>
</dbReference>
<dbReference type="PROSITE" id="PS51293">
    <property type="entry name" value="SANT"/>
    <property type="match status" value="2"/>
</dbReference>
<keyword evidence="1" id="KW-0805">Transcription regulation</keyword>
<accession>A0A7S4HSF7</accession>
<dbReference type="PANTHER" id="PTHR46621">
    <property type="entry name" value="SNRNA-ACTIVATING PROTEIN COMPLEX SUBUNIT 4"/>
    <property type="match status" value="1"/>
</dbReference>
<feature type="region of interest" description="Disordered" evidence="5">
    <location>
        <begin position="109"/>
        <end position="143"/>
    </location>
</feature>
<feature type="domain" description="SANT" evidence="8">
    <location>
        <begin position="431"/>
        <end position="466"/>
    </location>
</feature>
<feature type="chain" id="PRO_5030607183" evidence="6">
    <location>
        <begin position="26"/>
        <end position="657"/>
    </location>
</feature>
<keyword evidence="4" id="KW-0539">Nucleus</keyword>
<evidence type="ECO:0000313" key="10">
    <source>
        <dbReference type="EMBL" id="CAE2208059.1"/>
    </source>
</evidence>
<dbReference type="Pfam" id="PF00249">
    <property type="entry name" value="Myb_DNA-binding"/>
    <property type="match status" value="4"/>
</dbReference>
<feature type="domain" description="HTH myb-type" evidence="9">
    <location>
        <begin position="429"/>
        <end position="478"/>
    </location>
</feature>
<feature type="domain" description="Myb-like" evidence="7">
    <location>
        <begin position="319"/>
        <end position="370"/>
    </location>
</feature>
<dbReference type="GO" id="GO:0019185">
    <property type="term" value="C:snRNA-activating protein complex"/>
    <property type="evidence" value="ECO:0007669"/>
    <property type="project" value="TreeGrafter"/>
</dbReference>
<dbReference type="FunFam" id="1.10.10.60:FF:000016">
    <property type="entry name" value="Transcriptional activator Myb isoform A"/>
    <property type="match status" value="2"/>
</dbReference>
<dbReference type="PROSITE" id="PS50090">
    <property type="entry name" value="MYB_LIKE"/>
    <property type="match status" value="4"/>
</dbReference>
<dbReference type="GO" id="GO:0001006">
    <property type="term" value="F:RNA polymerase III type 3 promoter sequence-specific DNA binding"/>
    <property type="evidence" value="ECO:0007669"/>
    <property type="project" value="TreeGrafter"/>
</dbReference>
<feature type="domain" description="Myb-like" evidence="7">
    <location>
        <begin position="423"/>
        <end position="474"/>
    </location>
</feature>
<organism evidence="10">
    <name type="scientific">Vannella robusta</name>
    <dbReference type="NCBI Taxonomy" id="1487602"/>
    <lineage>
        <taxon>Eukaryota</taxon>
        <taxon>Amoebozoa</taxon>
        <taxon>Discosea</taxon>
        <taxon>Flabellinia</taxon>
        <taxon>Vannellidae</taxon>
        <taxon>Vannella</taxon>
    </lineage>
</organism>
<evidence type="ECO:0000256" key="5">
    <source>
        <dbReference type="SAM" id="MobiDB-lite"/>
    </source>
</evidence>
<sequence length="657" mass="75883">MTSQCFFDAILLICLLIQIMDPSLSPSIEDRNIELEAEDKGLTNDLKKMAAFIDTHTTNFDSFPYDTYLQEDDPVKARERIIQLIELNKEYQEILSVCVRHTEAAKQRNAELQKEIRTTSQSNKRRSTPKKPQGNFFSDGHNDIPFQNQDTLRKIDQEQKVPVHFKFKKWTKGERTNLAEGIVQQNKKILYNQIMTEHRQNPESKPSIAETAKWATERVNSLPKESFYQNTEGIDWENISKQFVPSRSAVDCQLQWLNNDLPSFISGQPANRGWTKAEDKRLLDLAKQYKNHEWEQIAKALGTNRTAFQCFSRYQRSLNTAIVKGKWTPQEDERLKDAIQQYGDKNWQQVAHYLNGRTGQQCLHRWQKTLKPNIKRGRWTPEEDKALTLAVKAYGSKSWVKVQQHVPGRTDVQCRERWVNILNPNLNVGPWTEEENKKLEEAVAIHGLGKWSQVAQVLAPRTDNQCWRRWKALHQEELDNYRQTILKKRIGMVNNFVGREKERPQLTADDFDMNVAMNSQHQFGRQHGELPTNVLAGSQSFEILSVVDPLPLSFDTKEYPSEYVPSNLPDTLPLLLPQQDTFDALDRLTRCLNELQMSKPSEGLTAIEESKLVTNPEFALLGGVFNSLFLCPTLLHARTYFSTEGESDTPPEDIEIL</sequence>
<dbReference type="PANTHER" id="PTHR46621:SF1">
    <property type="entry name" value="SNRNA-ACTIVATING PROTEIN COMPLEX SUBUNIT 4"/>
    <property type="match status" value="1"/>
</dbReference>
<proteinExistence type="predicted"/>
<gene>
    <name evidence="10" type="ORF">VSP0166_LOCUS4093</name>
</gene>
<dbReference type="AlphaFoldDB" id="A0A7S4HSF7"/>
<dbReference type="EMBL" id="HBKP01005730">
    <property type="protein sequence ID" value="CAE2208059.1"/>
    <property type="molecule type" value="Transcribed_RNA"/>
</dbReference>
<feature type="signal peptide" evidence="6">
    <location>
        <begin position="1"/>
        <end position="25"/>
    </location>
</feature>
<dbReference type="SMART" id="SM00717">
    <property type="entry name" value="SANT"/>
    <property type="match status" value="5"/>
</dbReference>
<dbReference type="InterPro" id="IPR051575">
    <property type="entry name" value="Myb-like_DNA-bd"/>
</dbReference>
<dbReference type="CDD" id="cd00167">
    <property type="entry name" value="SANT"/>
    <property type="match status" value="3"/>
</dbReference>
<dbReference type="GO" id="GO:0042796">
    <property type="term" value="P:snRNA transcription by RNA polymerase III"/>
    <property type="evidence" value="ECO:0007669"/>
    <property type="project" value="TreeGrafter"/>
</dbReference>
<name>A0A7S4HSF7_9EUKA</name>
<feature type="domain" description="SANT" evidence="8">
    <location>
        <begin position="322"/>
        <end position="371"/>
    </location>
</feature>
<evidence type="ECO:0000256" key="2">
    <source>
        <dbReference type="ARBA" id="ARBA00023125"/>
    </source>
</evidence>
<evidence type="ECO:0000256" key="3">
    <source>
        <dbReference type="ARBA" id="ARBA00023163"/>
    </source>
</evidence>
<reference evidence="10" key="1">
    <citation type="submission" date="2021-01" db="EMBL/GenBank/DDBJ databases">
        <authorList>
            <person name="Corre E."/>
            <person name="Pelletier E."/>
            <person name="Niang G."/>
            <person name="Scheremetjew M."/>
            <person name="Finn R."/>
            <person name="Kale V."/>
            <person name="Holt S."/>
            <person name="Cochrane G."/>
            <person name="Meng A."/>
            <person name="Brown T."/>
            <person name="Cohen L."/>
        </authorList>
    </citation>
    <scope>NUCLEOTIDE SEQUENCE</scope>
    <source>
        <strain evidence="10">DIVA3 518/3/11/1/6</strain>
    </source>
</reference>
<evidence type="ECO:0000256" key="4">
    <source>
        <dbReference type="ARBA" id="ARBA00023242"/>
    </source>
</evidence>
<keyword evidence="2" id="KW-0238">DNA-binding</keyword>
<protein>
    <submittedName>
        <fullName evidence="10">Uncharacterized protein</fullName>
    </submittedName>
</protein>
<dbReference type="Gene3D" id="1.10.10.60">
    <property type="entry name" value="Homeodomain-like"/>
    <property type="match status" value="5"/>
</dbReference>
<evidence type="ECO:0000259" key="9">
    <source>
        <dbReference type="PROSITE" id="PS51294"/>
    </source>
</evidence>
<dbReference type="GO" id="GO:0000978">
    <property type="term" value="F:RNA polymerase II cis-regulatory region sequence-specific DNA binding"/>
    <property type="evidence" value="ECO:0007669"/>
    <property type="project" value="TreeGrafter"/>
</dbReference>
<feature type="domain" description="HTH myb-type" evidence="9">
    <location>
        <begin position="274"/>
        <end position="318"/>
    </location>
</feature>
<evidence type="ECO:0000259" key="7">
    <source>
        <dbReference type="PROSITE" id="PS50090"/>
    </source>
</evidence>
<evidence type="ECO:0000256" key="1">
    <source>
        <dbReference type="ARBA" id="ARBA00023015"/>
    </source>
</evidence>
<feature type="domain" description="HTH myb-type" evidence="9">
    <location>
        <begin position="375"/>
        <end position="426"/>
    </location>
</feature>
<dbReference type="PROSITE" id="PS51294">
    <property type="entry name" value="HTH_MYB"/>
    <property type="match status" value="4"/>
</dbReference>
<feature type="domain" description="HTH myb-type" evidence="9">
    <location>
        <begin position="319"/>
        <end position="374"/>
    </location>
</feature>
<dbReference type="GO" id="GO:0042795">
    <property type="term" value="P:snRNA transcription by RNA polymerase II"/>
    <property type="evidence" value="ECO:0007669"/>
    <property type="project" value="TreeGrafter"/>
</dbReference>
<dbReference type="InterPro" id="IPR017930">
    <property type="entry name" value="Myb_dom"/>
</dbReference>
<evidence type="ECO:0000259" key="8">
    <source>
        <dbReference type="PROSITE" id="PS51293"/>
    </source>
</evidence>
<dbReference type="InterPro" id="IPR001005">
    <property type="entry name" value="SANT/Myb"/>
</dbReference>